<keyword evidence="2" id="KW-1185">Reference proteome</keyword>
<evidence type="ECO:0000313" key="2">
    <source>
        <dbReference type="Proteomes" id="UP000248857"/>
    </source>
</evidence>
<gene>
    <name evidence="1" type="ORF">C1752_03975</name>
</gene>
<name>A0A2W1JU38_9CYAN</name>
<sequence length="221" mass="25978">MSDAFNLTGLFPLFTEAIEREEKTLAFEVENGKGRFLLLMFFDDEDTETYDQLFVYLRNTRYMLNLKLYGNHMHKKFDVYIKPWQENKIKEELGITGNPSMSRFELQKFLNDLNSSFPTSLSLKEKIVNLRRNWQEIRPSLPDKVVLDEDKTVLIGEKRVSNGKPREKTLRKLYIHTEGNPDDIARLIRYLKAANMTVAWTTEDSGRRSADIRDFINRVAE</sequence>
<organism evidence="1 2">
    <name type="scientific">Acaryochloris thomasi RCC1774</name>
    <dbReference type="NCBI Taxonomy" id="1764569"/>
    <lineage>
        <taxon>Bacteria</taxon>
        <taxon>Bacillati</taxon>
        <taxon>Cyanobacteriota</taxon>
        <taxon>Cyanophyceae</taxon>
        <taxon>Acaryochloridales</taxon>
        <taxon>Acaryochloridaceae</taxon>
        <taxon>Acaryochloris</taxon>
        <taxon>Acaryochloris thomasi</taxon>
    </lineage>
</organism>
<dbReference type="RefSeq" id="WP_110987376.1">
    <property type="nucleotide sequence ID" value="NZ_CAWNWM010000012.1"/>
</dbReference>
<dbReference type="EMBL" id="PQWO01000012">
    <property type="protein sequence ID" value="PZD72097.1"/>
    <property type="molecule type" value="Genomic_DNA"/>
</dbReference>
<dbReference type="OrthoDB" id="3034864at2"/>
<dbReference type="AlphaFoldDB" id="A0A2W1JU38"/>
<accession>A0A2W1JU38</accession>
<comment type="caution">
    <text evidence="1">The sequence shown here is derived from an EMBL/GenBank/DDBJ whole genome shotgun (WGS) entry which is preliminary data.</text>
</comment>
<protein>
    <submittedName>
        <fullName evidence="1">Uncharacterized protein</fullName>
    </submittedName>
</protein>
<evidence type="ECO:0000313" key="1">
    <source>
        <dbReference type="EMBL" id="PZD72097.1"/>
    </source>
</evidence>
<dbReference type="Proteomes" id="UP000248857">
    <property type="component" value="Unassembled WGS sequence"/>
</dbReference>
<proteinExistence type="predicted"/>
<reference evidence="1 2" key="1">
    <citation type="journal article" date="2018" name="Sci. Rep.">
        <title>A novel species of the marine cyanobacterium Acaryochloris with a unique pigment content and lifestyle.</title>
        <authorList>
            <person name="Partensky F."/>
            <person name="Six C."/>
            <person name="Ratin M."/>
            <person name="Garczarek L."/>
            <person name="Vaulot D."/>
            <person name="Probert I."/>
            <person name="Calteau A."/>
            <person name="Gourvil P."/>
            <person name="Marie D."/>
            <person name="Grebert T."/>
            <person name="Bouchier C."/>
            <person name="Le Panse S."/>
            <person name="Gachenot M."/>
            <person name="Rodriguez F."/>
            <person name="Garrido J.L."/>
        </authorList>
    </citation>
    <scope>NUCLEOTIDE SEQUENCE [LARGE SCALE GENOMIC DNA]</scope>
    <source>
        <strain evidence="1 2">RCC1774</strain>
    </source>
</reference>